<dbReference type="RefSeq" id="WP_160589040.1">
    <property type="nucleotide sequence ID" value="NZ_BMHN01000001.1"/>
</dbReference>
<dbReference type="Proteomes" id="UP000470384">
    <property type="component" value="Unassembled WGS sequence"/>
</dbReference>
<dbReference type="InterPro" id="IPR011990">
    <property type="entry name" value="TPR-like_helical_dom_sf"/>
</dbReference>
<dbReference type="Gene3D" id="1.25.40.10">
    <property type="entry name" value="Tetratricopeptide repeat domain"/>
    <property type="match status" value="1"/>
</dbReference>
<dbReference type="OrthoDB" id="8479837at2"/>
<comment type="caution">
    <text evidence="1">The sequence shown here is derived from an EMBL/GenBank/DDBJ whole genome shotgun (WGS) entry which is preliminary data.</text>
</comment>
<reference evidence="1 2" key="1">
    <citation type="journal article" date="2016" name="Int. J. Syst. Evol. Microbiol.">
        <title>Pyruvatibacter mobilis gen. nov., sp. nov., a marine bacterium from the culture broth of Picochlorum sp. 122.</title>
        <authorList>
            <person name="Wang G."/>
            <person name="Tang M."/>
            <person name="Wu H."/>
            <person name="Dai S."/>
            <person name="Li T."/>
            <person name="Chen C."/>
            <person name="He H."/>
            <person name="Fan J."/>
            <person name="Xiang W."/>
            <person name="Li X."/>
        </authorList>
    </citation>
    <scope>NUCLEOTIDE SEQUENCE [LARGE SCALE GENOMIC DNA]</scope>
    <source>
        <strain evidence="1 2">GYP-11</strain>
    </source>
</reference>
<dbReference type="EMBL" id="WXYQ01000014">
    <property type="protein sequence ID" value="NBG97076.1"/>
    <property type="molecule type" value="Genomic_DNA"/>
</dbReference>
<keyword evidence="2" id="KW-1185">Reference proteome</keyword>
<dbReference type="GeneID" id="300655727"/>
<accession>A0A845QGK9</accession>
<dbReference type="SUPFAM" id="SSF48452">
    <property type="entry name" value="TPR-like"/>
    <property type="match status" value="1"/>
</dbReference>
<proteinExistence type="predicted"/>
<evidence type="ECO:0000313" key="1">
    <source>
        <dbReference type="EMBL" id="NBG97076.1"/>
    </source>
</evidence>
<organism evidence="1 2">
    <name type="scientific">Pyruvatibacter mobilis</name>
    <dbReference type="NCBI Taxonomy" id="1712261"/>
    <lineage>
        <taxon>Bacteria</taxon>
        <taxon>Pseudomonadati</taxon>
        <taxon>Pseudomonadota</taxon>
        <taxon>Alphaproteobacteria</taxon>
        <taxon>Hyphomicrobiales</taxon>
        <taxon>Parvibaculaceae</taxon>
        <taxon>Pyruvatibacter</taxon>
    </lineage>
</organism>
<protein>
    <recommendedName>
        <fullName evidence="3">Tetratricopeptide repeat protein</fullName>
    </recommendedName>
</protein>
<evidence type="ECO:0008006" key="3">
    <source>
        <dbReference type="Google" id="ProtNLM"/>
    </source>
</evidence>
<sequence>MDKFIKRKVRDYHKGKELFEQGVHAANNGDFKTAFTFYTQSIAERGDPSPYLNRARILFKRIRYWEGLQDLLVARDLDLEKDRLFIRDEIDQEIVFAEAMTGNYRNGIREKLIADFDRRSDEHDIAMRIVEVSFGLPEGSWGFALGANPLFEFHFFNELDNIRLFDELENYPTAREYLQLYPADFIQQKISVPIDDDAYKKAELMLHGFLCSYDQKRMCQLREYILYRMHDALLTADYGSTGLSSECRGVTKDAYEYLIKNKTIQRGDYVG</sequence>
<dbReference type="AlphaFoldDB" id="A0A845QGK9"/>
<gene>
    <name evidence="1" type="ORF">GTQ45_15160</name>
</gene>
<evidence type="ECO:0000313" key="2">
    <source>
        <dbReference type="Proteomes" id="UP000470384"/>
    </source>
</evidence>
<name>A0A845QGK9_9HYPH</name>